<evidence type="ECO:0000313" key="5">
    <source>
        <dbReference type="EMBL" id="KAK2958977.1"/>
    </source>
</evidence>
<dbReference type="SUPFAM" id="SSF51126">
    <property type="entry name" value="Pectin lyase-like"/>
    <property type="match status" value="1"/>
</dbReference>
<feature type="signal peptide" evidence="3">
    <location>
        <begin position="1"/>
        <end position="16"/>
    </location>
</feature>
<keyword evidence="2" id="KW-1133">Transmembrane helix</keyword>
<dbReference type="EMBL" id="JARBJD010000033">
    <property type="protein sequence ID" value="KAK2958977.1"/>
    <property type="molecule type" value="Genomic_DNA"/>
</dbReference>
<feature type="region of interest" description="Disordered" evidence="1">
    <location>
        <begin position="863"/>
        <end position="882"/>
    </location>
</feature>
<dbReference type="InterPro" id="IPR011050">
    <property type="entry name" value="Pectin_lyase_fold/virulence"/>
</dbReference>
<reference evidence="5 6" key="1">
    <citation type="journal article" date="2022" name="bioRxiv">
        <title>Genomics of Preaxostyla Flagellates Illuminates Evolutionary Transitions and the Path Towards Mitochondrial Loss.</title>
        <authorList>
            <person name="Novak L.V.F."/>
            <person name="Treitli S.C."/>
            <person name="Pyrih J."/>
            <person name="Halakuc P."/>
            <person name="Pipaliya S.V."/>
            <person name="Vacek V."/>
            <person name="Brzon O."/>
            <person name="Soukal P."/>
            <person name="Eme L."/>
            <person name="Dacks J.B."/>
            <person name="Karnkowska A."/>
            <person name="Elias M."/>
            <person name="Hampl V."/>
        </authorList>
    </citation>
    <scope>NUCLEOTIDE SEQUENCE [LARGE SCALE GENOMIC DNA]</scope>
    <source>
        <strain evidence="5">NAU3</strain>
        <tissue evidence="5">Gut</tissue>
    </source>
</reference>
<evidence type="ECO:0000256" key="1">
    <source>
        <dbReference type="SAM" id="MobiDB-lite"/>
    </source>
</evidence>
<feature type="chain" id="PRO_5046772535" description="Protein kinase domain-containing protein" evidence="3">
    <location>
        <begin position="17"/>
        <end position="2105"/>
    </location>
</feature>
<dbReference type="Proteomes" id="UP001281761">
    <property type="component" value="Unassembled WGS sequence"/>
</dbReference>
<evidence type="ECO:0000256" key="3">
    <source>
        <dbReference type="SAM" id="SignalP"/>
    </source>
</evidence>
<feature type="compositionally biased region" description="Basic and acidic residues" evidence="1">
    <location>
        <begin position="1960"/>
        <end position="1972"/>
    </location>
</feature>
<evidence type="ECO:0000256" key="2">
    <source>
        <dbReference type="SAM" id="Phobius"/>
    </source>
</evidence>
<sequence length="2105" mass="225306">MFQIGIILTIWSSLSCSQYNSDQTIHSFSSYLESAITPPIGRNSESSAVVHIPHGQFVAANHPFISSSLSILGNETRISFGRDVQSNKSDGPSEKMGEAERNALFLFWNSSITLSNLELNCESAGSFVGRVESSSVVVSSSRLISNLDRSPFLVGRSESGSNSITLIDTSHTSSCHQSLLPLVSVTDEIFCSSSFPSHPTTDTAHKSTSATQTLSISGIGLSLSDCDLCLATGPLIGSLRSPADAQSSKCSIQTQMVGSDLVNMTSSHLKEQPHPDCQVSLSQSMIGTAVSSSTNHLYGTAILDMNSGGSLLCQNSSFLSCLTDLSHPTTPSTHHPNQAELPLLRFYRSTYKGCNSINSGGAIRSDRTTDSILLVQECSFDTCYAPYGGACSLNARKDDPSLTVFDSSSFVGCSGAGGGSLSISSVATLSITDCVFLGSEAYIRGGAIDMFIDFALCIRYTFTNSLFQNCKSTPSSSSGLGGGAIHSRKCTNLEFKYLQFRHCSSDQDGGYDVCVTEAPIPTLDENTVVECDSQSDHLDKLLYIYVHPHTDLSHLLKRTFTALEILSLSATPVGDTANLVVRVDKAVEGRLLVLLSNVGGERQPGSSGIPNIARLVTFDLSSSVTGSCSVHFGETGYLQRPLNDFEVTAASLSGHLVSFDGVRLPTPRTLESVECTMDEGQTSPIVTFRGAKFADGLYKVFLHDGSFIEVEFSTDADGSLIGSHNLDEVGDGTKWKEGSVWIVTDMKSVDDPSIRVIVGKTLFFAIPVLPSEVTGVDSPSLNKKKTEVSFEIVGSGFPSLISSVSLKRGERTITATSATMTSSTSISATFAASFTEDDNSCAFGEKYTLDSIAASKTIPVPSDTDITIPSPPTITSITTGPSSSPNEFVLKMEGTNLPANEVFLAQIDSFAPIRVTMSGDGTNGVSDAIRAGQSHTFQFDASYTVKTLRKEGDEDEHIIFTSSSFTTPLGPTLTSISCPLSASDPYFVVLTVGGNRLPDGQYFVVVQKDSDQPITIEVPIASNSGMKSLLAFGSGVLEYSGKYSVKQMWSESVEVSVGASASSFTVDPAPARIESALCVLSGDSEKEAKLTLTGSSLPVDKAITIKVKPFSSNGQIDGSPVQLDCPTADTISTIVINIDMYAAQPTLTYGTKYEVISLQIVGTPSVLNPNVEFSVPIEPVRVKGVSVVETTTTVKVKISGSGFIDKETYSVLVSGTASSGGTGSSHSQTVTVVASDATHAASSAIVLGTDESSVLRFGYTYTIDSITNGTDAGFVEGTPTFETPSFSPSSPHILSASVETNGQKTRMWIVLSGENLLQDSRFTLTLNDSVTIGGVMISSSEGRSEEVKLGFHDSLSFSSTYEVSDVSNSEGITISSNEIVITTPSKPIELTLFVCSDVSDPSDQRSGTEATSCIPIERAWEIAEILQISKTKMEIVESAEQSSPLDVSSIAFNMMSGQMDHSELILHEPSNPDSALLQVHENGECRLTLLSILVQPSSPSFVFISAEGGSVTIQTCSISSIPSTASFNEAPNVCSWSNGLLHLTNTTTVLSAVTMKNVVQGGVVQKGGELTISSGIFSNNGPTHSVFPSARQNVHCEEEGNLTIDKSSVEDTASMWIDVGDCDFTGTSSILASPLFVPSLNANESKSAVSKTDKTITLTLKGEMLIPCGLSLEVFEWNKAKDEKGKSEIVELSTDKTTKWTETEIVAKLSTETDVTNFSSSLEWRGRLVYGDGVVGSEWMVISGSGSGNKAEGGAGSKWWLPVIIVLSCALLISLVITLICCRRRQKTKLLLSNQELEGQQMDEMMIKDDDTHDTLSHPHSTDVSLITAGTVRPDQDMIFKTEEATLTAIAPSSLGAIQRAVGIEAVRCEEPFETVLVNGTDTLFNRLHKSDGHKWEKLKWKVAAHSLTKGLVHIWKQDAHSYVLSRLNPHNVVLDVDNTPCLVLSQQTNTQPTDQFQTNHEEKVTQKDTENKQSFGGRQLNGKKNEEDQRWEAPEVTRTVENLSKNGIDQAKACVFSLGLVMWEMATQLVPFGEIDGVNAHRQIGSGVTPRMDKLADTAEGELIVRCLALNPKERPTLIDVKAELEELLKKKDGKVVEEKACSL</sequence>
<keyword evidence="2" id="KW-0472">Membrane</keyword>
<dbReference type="Gene3D" id="1.10.510.10">
    <property type="entry name" value="Transferase(Phosphotransferase) domain 1"/>
    <property type="match status" value="1"/>
</dbReference>
<dbReference type="InterPro" id="IPR011009">
    <property type="entry name" value="Kinase-like_dom_sf"/>
</dbReference>
<accession>A0ABQ9Y5F8</accession>
<dbReference type="SUPFAM" id="SSF56112">
    <property type="entry name" value="Protein kinase-like (PK-like)"/>
    <property type="match status" value="1"/>
</dbReference>
<keyword evidence="6" id="KW-1185">Reference proteome</keyword>
<feature type="transmembrane region" description="Helical" evidence="2">
    <location>
        <begin position="1759"/>
        <end position="1782"/>
    </location>
</feature>
<dbReference type="PANTHER" id="PTHR23257">
    <property type="entry name" value="SERINE-THREONINE PROTEIN KINASE"/>
    <property type="match status" value="1"/>
</dbReference>
<comment type="caution">
    <text evidence="5">The sequence shown here is derived from an EMBL/GenBank/DDBJ whole genome shotgun (WGS) entry which is preliminary data.</text>
</comment>
<gene>
    <name evidence="5" type="ORF">BLNAU_5993</name>
</gene>
<dbReference type="InterPro" id="IPR000719">
    <property type="entry name" value="Prot_kinase_dom"/>
</dbReference>
<dbReference type="Pfam" id="PF07714">
    <property type="entry name" value="PK_Tyr_Ser-Thr"/>
    <property type="match status" value="1"/>
</dbReference>
<evidence type="ECO:0000313" key="6">
    <source>
        <dbReference type="Proteomes" id="UP001281761"/>
    </source>
</evidence>
<proteinExistence type="predicted"/>
<dbReference type="InterPro" id="IPR001245">
    <property type="entry name" value="Ser-Thr/Tyr_kinase_cat_dom"/>
</dbReference>
<feature type="region of interest" description="Disordered" evidence="1">
    <location>
        <begin position="1951"/>
        <end position="1992"/>
    </location>
</feature>
<evidence type="ECO:0000259" key="4">
    <source>
        <dbReference type="PROSITE" id="PS50011"/>
    </source>
</evidence>
<feature type="domain" description="Protein kinase" evidence="4">
    <location>
        <begin position="1724"/>
        <end position="2090"/>
    </location>
</feature>
<organism evidence="5 6">
    <name type="scientific">Blattamonas nauphoetae</name>
    <dbReference type="NCBI Taxonomy" id="2049346"/>
    <lineage>
        <taxon>Eukaryota</taxon>
        <taxon>Metamonada</taxon>
        <taxon>Preaxostyla</taxon>
        <taxon>Oxymonadida</taxon>
        <taxon>Blattamonas</taxon>
    </lineage>
</organism>
<protein>
    <recommendedName>
        <fullName evidence="4">Protein kinase domain-containing protein</fullName>
    </recommendedName>
</protein>
<dbReference type="InterPro" id="IPR050167">
    <property type="entry name" value="Ser_Thr_protein_kinase"/>
</dbReference>
<keyword evidence="3" id="KW-0732">Signal</keyword>
<keyword evidence="2" id="KW-0812">Transmembrane</keyword>
<name>A0ABQ9Y5F8_9EUKA</name>
<dbReference type="PROSITE" id="PS50011">
    <property type="entry name" value="PROTEIN_KINASE_DOM"/>
    <property type="match status" value="1"/>
</dbReference>